<dbReference type="AlphaFoldDB" id="A9V8Q1"/>
<dbReference type="SMART" id="SM00562">
    <property type="entry name" value="NDK"/>
    <property type="match status" value="1"/>
</dbReference>
<evidence type="ECO:0000256" key="1">
    <source>
        <dbReference type="ARBA" id="ARBA00004496"/>
    </source>
</evidence>
<accession>A9V8Q1</accession>
<dbReference type="RefSeq" id="XP_001749106.1">
    <property type="nucleotide sequence ID" value="XM_001749054.1"/>
</dbReference>
<dbReference type="PANTHER" id="PTHR43109:SF2">
    <property type="entry name" value="NUCLEOSIDE DIPHOSPHATE KINASE 7"/>
    <property type="match status" value="1"/>
</dbReference>
<sequence length="180" mass="18801">MCRIDPTTCSAASTALPDVATGLAVVVEFTSPCLAQSLSDAKTVCSTGLCATLSSPDARNAHDVFFGPRRLPTTAVRSQSALCVVKPHAVQAGHLGAMIVDLKAAGLDIAALHSFTLPRPAAEEFLEVYKGVMPEYTAMVTQLESGICVALEVLARQPSDEPSPHAALRQLCGPHGPFTC</sequence>
<dbReference type="KEGG" id="mbr:MONBRDRAFT_11267"/>
<name>A9V8Q1_MONBE</name>
<dbReference type="SUPFAM" id="SSF54919">
    <property type="entry name" value="Nucleoside diphosphate kinase, NDK"/>
    <property type="match status" value="1"/>
</dbReference>
<dbReference type="Gene3D" id="3.30.70.141">
    <property type="entry name" value="Nucleoside diphosphate kinase-like domain"/>
    <property type="match status" value="1"/>
</dbReference>
<dbReference type="GeneID" id="5894308"/>
<feature type="domain" description="Nucleoside diphosphate kinase-like" evidence="3">
    <location>
        <begin position="78"/>
        <end position="173"/>
    </location>
</feature>
<evidence type="ECO:0000259" key="3">
    <source>
        <dbReference type="SMART" id="SM00562"/>
    </source>
</evidence>
<dbReference type="GO" id="GO:0005737">
    <property type="term" value="C:cytoplasm"/>
    <property type="evidence" value="ECO:0007669"/>
    <property type="project" value="UniProtKB-SubCell"/>
</dbReference>
<protein>
    <recommendedName>
        <fullName evidence="3">Nucleoside diphosphate kinase-like domain-containing protein</fullName>
    </recommendedName>
</protein>
<dbReference type="eggNOG" id="KOG0888">
    <property type="taxonomic scope" value="Eukaryota"/>
</dbReference>
<gene>
    <name evidence="4" type="ORF">MONBRDRAFT_11267</name>
</gene>
<dbReference type="EMBL" id="CH991568">
    <property type="protein sequence ID" value="EDQ86181.1"/>
    <property type="molecule type" value="Genomic_DNA"/>
</dbReference>
<keyword evidence="5" id="KW-1185">Reference proteome</keyword>
<dbReference type="Proteomes" id="UP000001357">
    <property type="component" value="Unassembled WGS sequence"/>
</dbReference>
<proteinExistence type="predicted"/>
<dbReference type="Pfam" id="PF00334">
    <property type="entry name" value="NDK"/>
    <property type="match status" value="1"/>
</dbReference>
<reference evidence="4 5" key="1">
    <citation type="journal article" date="2008" name="Nature">
        <title>The genome of the choanoflagellate Monosiga brevicollis and the origin of metazoans.</title>
        <authorList>
            <consortium name="JGI Sequencing"/>
            <person name="King N."/>
            <person name="Westbrook M.J."/>
            <person name="Young S.L."/>
            <person name="Kuo A."/>
            <person name="Abedin M."/>
            <person name="Chapman J."/>
            <person name="Fairclough S."/>
            <person name="Hellsten U."/>
            <person name="Isogai Y."/>
            <person name="Letunic I."/>
            <person name="Marr M."/>
            <person name="Pincus D."/>
            <person name="Putnam N."/>
            <person name="Rokas A."/>
            <person name="Wright K.J."/>
            <person name="Zuzow R."/>
            <person name="Dirks W."/>
            <person name="Good M."/>
            <person name="Goodstein D."/>
            <person name="Lemons D."/>
            <person name="Li W."/>
            <person name="Lyons J.B."/>
            <person name="Morris A."/>
            <person name="Nichols S."/>
            <person name="Richter D.J."/>
            <person name="Salamov A."/>
            <person name="Bork P."/>
            <person name="Lim W.A."/>
            <person name="Manning G."/>
            <person name="Miller W.T."/>
            <person name="McGinnis W."/>
            <person name="Shapiro H."/>
            <person name="Tjian R."/>
            <person name="Grigoriev I.V."/>
            <person name="Rokhsar D."/>
        </authorList>
    </citation>
    <scope>NUCLEOTIDE SEQUENCE [LARGE SCALE GENOMIC DNA]</scope>
    <source>
        <strain evidence="5">MX1 / ATCC 50154</strain>
    </source>
</reference>
<evidence type="ECO:0000256" key="2">
    <source>
        <dbReference type="ARBA" id="ARBA00022490"/>
    </source>
</evidence>
<dbReference type="InterPro" id="IPR036850">
    <property type="entry name" value="NDK-like_dom_sf"/>
</dbReference>
<dbReference type="PANTHER" id="PTHR43109">
    <property type="entry name" value="NUCLEOSIDE DIPHOSPHATE KINASE 7"/>
    <property type="match status" value="1"/>
</dbReference>
<organism evidence="4 5">
    <name type="scientific">Monosiga brevicollis</name>
    <name type="common">Choanoflagellate</name>
    <dbReference type="NCBI Taxonomy" id="81824"/>
    <lineage>
        <taxon>Eukaryota</taxon>
        <taxon>Choanoflagellata</taxon>
        <taxon>Craspedida</taxon>
        <taxon>Salpingoecidae</taxon>
        <taxon>Monosiga</taxon>
    </lineage>
</organism>
<evidence type="ECO:0000313" key="4">
    <source>
        <dbReference type="EMBL" id="EDQ86181.1"/>
    </source>
</evidence>
<dbReference type="InterPro" id="IPR034907">
    <property type="entry name" value="NDK-like_dom"/>
</dbReference>
<comment type="subcellular location">
    <subcellularLocation>
        <location evidence="1">Cytoplasm</location>
    </subcellularLocation>
</comment>
<keyword evidence="2" id="KW-0963">Cytoplasm</keyword>
<evidence type="ECO:0000313" key="5">
    <source>
        <dbReference type="Proteomes" id="UP000001357"/>
    </source>
</evidence>
<dbReference type="InParanoid" id="A9V8Q1"/>
<dbReference type="STRING" id="81824.A9V8Q1"/>